<keyword evidence="5 7" id="KW-1133">Transmembrane helix</keyword>
<comment type="subcellular location">
    <subcellularLocation>
        <location evidence="1 7">Cell membrane</location>
        <topology evidence="1 7">Multi-pass membrane protein</topology>
    </subcellularLocation>
</comment>
<dbReference type="AlphaFoldDB" id="A0A1N6RWD4"/>
<feature type="domain" description="ABC transmembrane type-1" evidence="8">
    <location>
        <begin position="62"/>
        <end position="251"/>
    </location>
</feature>
<dbReference type="PROSITE" id="PS50928">
    <property type="entry name" value="ABC_TM1"/>
    <property type="match status" value="1"/>
</dbReference>
<evidence type="ECO:0000313" key="9">
    <source>
        <dbReference type="EMBL" id="SIQ33190.1"/>
    </source>
</evidence>
<comment type="similarity">
    <text evidence="7">Belongs to the binding-protein-dependent transport system permease family.</text>
</comment>
<feature type="transmembrane region" description="Helical" evidence="7">
    <location>
        <begin position="12"/>
        <end position="28"/>
    </location>
</feature>
<gene>
    <name evidence="9" type="ORF">SAMN05920897_10742</name>
</gene>
<dbReference type="Gene3D" id="1.10.3720.10">
    <property type="entry name" value="MetI-like"/>
    <property type="match status" value="1"/>
</dbReference>
<organism evidence="9 10">
    <name type="scientific">Alkalispirochaeta americana</name>
    <dbReference type="NCBI Taxonomy" id="159291"/>
    <lineage>
        <taxon>Bacteria</taxon>
        <taxon>Pseudomonadati</taxon>
        <taxon>Spirochaetota</taxon>
        <taxon>Spirochaetia</taxon>
        <taxon>Spirochaetales</taxon>
        <taxon>Spirochaetaceae</taxon>
        <taxon>Alkalispirochaeta</taxon>
    </lineage>
</organism>
<keyword evidence="10" id="KW-1185">Reference proteome</keyword>
<dbReference type="STRING" id="159291.SAMN05920897_10742"/>
<dbReference type="SUPFAM" id="SSF161098">
    <property type="entry name" value="MetI-like"/>
    <property type="match status" value="1"/>
</dbReference>
<evidence type="ECO:0000256" key="3">
    <source>
        <dbReference type="ARBA" id="ARBA00022475"/>
    </source>
</evidence>
<dbReference type="OrthoDB" id="9796361at2"/>
<keyword evidence="4 7" id="KW-0812">Transmembrane</keyword>
<dbReference type="RefSeq" id="WP_076488478.1">
    <property type="nucleotide sequence ID" value="NZ_FTMS01000007.1"/>
</dbReference>
<dbReference type="InterPro" id="IPR000515">
    <property type="entry name" value="MetI-like"/>
</dbReference>
<sequence>MTPESSPWPPRVIAWAIVLALLPLWEVLRRLGGVSPLLMPPLGEIATALLEALRGGSLVAQVLTSLGFILTGAAIALVLALTAVLLSASLRSVAALMRLLGALLHPLPGIVLLPVIVLWAGIGPAAVLVVIVHSVFWPVLTNLQAGYSAIPLTWRMVARNYQLGGLQYLLRIALPATAPYLLAGLRIAWARAWRALISAEMLFGSVSGSGGLGWFIHSRRVFMDTAGLFAGIVTVMAVGSLVETVVFRVVEERTIRRWGMTA</sequence>
<reference evidence="9 10" key="1">
    <citation type="submission" date="2017-01" db="EMBL/GenBank/DDBJ databases">
        <authorList>
            <person name="Mah S.A."/>
            <person name="Swanson W.J."/>
            <person name="Moy G.W."/>
            <person name="Vacquier V.D."/>
        </authorList>
    </citation>
    <scope>NUCLEOTIDE SEQUENCE [LARGE SCALE GENOMIC DNA]</scope>
    <source>
        <strain evidence="9 10">ASpG1</strain>
    </source>
</reference>
<keyword evidence="6 7" id="KW-0472">Membrane</keyword>
<dbReference type="InterPro" id="IPR035906">
    <property type="entry name" value="MetI-like_sf"/>
</dbReference>
<feature type="transmembrane region" description="Helical" evidence="7">
    <location>
        <begin position="58"/>
        <end position="87"/>
    </location>
</feature>
<evidence type="ECO:0000256" key="6">
    <source>
        <dbReference type="ARBA" id="ARBA00023136"/>
    </source>
</evidence>
<evidence type="ECO:0000256" key="4">
    <source>
        <dbReference type="ARBA" id="ARBA00022692"/>
    </source>
</evidence>
<proteinExistence type="inferred from homology"/>
<dbReference type="Pfam" id="PF00528">
    <property type="entry name" value="BPD_transp_1"/>
    <property type="match status" value="1"/>
</dbReference>
<dbReference type="EMBL" id="FTMS01000007">
    <property type="protein sequence ID" value="SIQ33190.1"/>
    <property type="molecule type" value="Genomic_DNA"/>
</dbReference>
<dbReference type="PANTHER" id="PTHR30151:SF16">
    <property type="entry name" value="ABC TRANSPORTER PERMEASE PROTEIN"/>
    <property type="match status" value="1"/>
</dbReference>
<feature type="transmembrane region" description="Helical" evidence="7">
    <location>
        <begin position="168"/>
        <end position="189"/>
    </location>
</feature>
<name>A0A1N6RWD4_9SPIO</name>
<evidence type="ECO:0000256" key="7">
    <source>
        <dbReference type="RuleBase" id="RU363032"/>
    </source>
</evidence>
<feature type="transmembrane region" description="Helical" evidence="7">
    <location>
        <begin position="195"/>
        <end position="216"/>
    </location>
</feature>
<evidence type="ECO:0000256" key="2">
    <source>
        <dbReference type="ARBA" id="ARBA00022448"/>
    </source>
</evidence>
<accession>A0A1N6RWD4</accession>
<evidence type="ECO:0000256" key="5">
    <source>
        <dbReference type="ARBA" id="ARBA00022989"/>
    </source>
</evidence>
<evidence type="ECO:0000313" key="10">
    <source>
        <dbReference type="Proteomes" id="UP000186400"/>
    </source>
</evidence>
<protein>
    <submittedName>
        <fullName evidence="9">NitT/TauT family transport system permease protein</fullName>
    </submittedName>
</protein>
<dbReference type="PANTHER" id="PTHR30151">
    <property type="entry name" value="ALKANE SULFONATE ABC TRANSPORTER-RELATED, MEMBRANE SUBUNIT"/>
    <property type="match status" value="1"/>
</dbReference>
<keyword evidence="2 7" id="KW-0813">Transport</keyword>
<evidence type="ECO:0000256" key="1">
    <source>
        <dbReference type="ARBA" id="ARBA00004651"/>
    </source>
</evidence>
<dbReference type="Proteomes" id="UP000186400">
    <property type="component" value="Unassembled WGS sequence"/>
</dbReference>
<keyword evidence="3" id="KW-1003">Cell membrane</keyword>
<dbReference type="GO" id="GO:0005886">
    <property type="term" value="C:plasma membrane"/>
    <property type="evidence" value="ECO:0007669"/>
    <property type="project" value="UniProtKB-SubCell"/>
</dbReference>
<feature type="transmembrane region" description="Helical" evidence="7">
    <location>
        <begin position="228"/>
        <end position="250"/>
    </location>
</feature>
<dbReference type="GO" id="GO:0055085">
    <property type="term" value="P:transmembrane transport"/>
    <property type="evidence" value="ECO:0007669"/>
    <property type="project" value="InterPro"/>
</dbReference>
<evidence type="ECO:0000259" key="8">
    <source>
        <dbReference type="PROSITE" id="PS50928"/>
    </source>
</evidence>